<dbReference type="Proteomes" id="UP000053989">
    <property type="component" value="Unassembled WGS sequence"/>
</dbReference>
<name>A0A0C3EPD0_9AGAM</name>
<sequence length="346" mass="39501">MTHLERSRGALLDIVIETSFSLAHRWHSLSITYVESFDDDEEGFSFTALAKFIVKRIDHLQFPSLKYVAIPYCDDSLDFLSPTRSPALEHLEFEGFIAEHTDFPPVTALKTLKLDFYGSLEDYPSFPYLIPTQTLTNLSLSGCTWVFSLRPNSIHLPSLKILEISCLAKAGQYMDAIVAPILERFIYTSFDSDDAPSAAWRGFRSKFINVRHLSFDCRKDTTTRKLLHSDAIALCEAFPGVRHVKLKTNQLPHLFDPTLSNARARRPIDLCAELESLTLCGLHPEWLKPNQFSAWLVDRQALGLRKLHVKLVHFPDSGPGQSIDFKFHRLYEVLKETASWSWTMSH</sequence>
<dbReference type="SUPFAM" id="SSF52047">
    <property type="entry name" value="RNI-like"/>
    <property type="match status" value="1"/>
</dbReference>
<dbReference type="InterPro" id="IPR032675">
    <property type="entry name" value="LRR_dom_sf"/>
</dbReference>
<dbReference type="Gene3D" id="3.80.10.10">
    <property type="entry name" value="Ribonuclease Inhibitor"/>
    <property type="match status" value="1"/>
</dbReference>
<keyword evidence="2" id="KW-1185">Reference proteome</keyword>
<gene>
    <name evidence="1" type="ORF">SCLCIDRAFT_19483</name>
</gene>
<protein>
    <recommendedName>
        <fullName evidence="3">F-box domain-containing protein</fullName>
    </recommendedName>
</protein>
<organism evidence="1 2">
    <name type="scientific">Scleroderma citrinum Foug A</name>
    <dbReference type="NCBI Taxonomy" id="1036808"/>
    <lineage>
        <taxon>Eukaryota</taxon>
        <taxon>Fungi</taxon>
        <taxon>Dikarya</taxon>
        <taxon>Basidiomycota</taxon>
        <taxon>Agaricomycotina</taxon>
        <taxon>Agaricomycetes</taxon>
        <taxon>Agaricomycetidae</taxon>
        <taxon>Boletales</taxon>
        <taxon>Sclerodermatineae</taxon>
        <taxon>Sclerodermataceae</taxon>
        <taxon>Scleroderma</taxon>
    </lineage>
</organism>
<proteinExistence type="predicted"/>
<evidence type="ECO:0000313" key="1">
    <source>
        <dbReference type="EMBL" id="KIM69676.1"/>
    </source>
</evidence>
<dbReference type="HOGENOM" id="CLU_023752_1_0_1"/>
<dbReference type="AlphaFoldDB" id="A0A0C3EPD0"/>
<dbReference type="STRING" id="1036808.A0A0C3EPD0"/>
<dbReference type="OrthoDB" id="2649251at2759"/>
<evidence type="ECO:0000313" key="2">
    <source>
        <dbReference type="Proteomes" id="UP000053989"/>
    </source>
</evidence>
<dbReference type="InParanoid" id="A0A0C3EPD0"/>
<accession>A0A0C3EPD0</accession>
<reference evidence="2" key="2">
    <citation type="submission" date="2015-01" db="EMBL/GenBank/DDBJ databases">
        <title>Evolutionary Origins and Diversification of the Mycorrhizal Mutualists.</title>
        <authorList>
            <consortium name="DOE Joint Genome Institute"/>
            <consortium name="Mycorrhizal Genomics Consortium"/>
            <person name="Kohler A."/>
            <person name="Kuo A."/>
            <person name="Nagy L.G."/>
            <person name="Floudas D."/>
            <person name="Copeland A."/>
            <person name="Barry K.W."/>
            <person name="Cichocki N."/>
            <person name="Veneault-Fourrey C."/>
            <person name="LaButti K."/>
            <person name="Lindquist E.A."/>
            <person name="Lipzen A."/>
            <person name="Lundell T."/>
            <person name="Morin E."/>
            <person name="Murat C."/>
            <person name="Riley R."/>
            <person name="Ohm R."/>
            <person name="Sun H."/>
            <person name="Tunlid A."/>
            <person name="Henrissat B."/>
            <person name="Grigoriev I.V."/>
            <person name="Hibbett D.S."/>
            <person name="Martin F."/>
        </authorList>
    </citation>
    <scope>NUCLEOTIDE SEQUENCE [LARGE SCALE GENOMIC DNA]</scope>
    <source>
        <strain evidence="2">Foug A</strain>
    </source>
</reference>
<reference evidence="1 2" key="1">
    <citation type="submission" date="2014-04" db="EMBL/GenBank/DDBJ databases">
        <authorList>
            <consortium name="DOE Joint Genome Institute"/>
            <person name="Kuo A."/>
            <person name="Kohler A."/>
            <person name="Nagy L.G."/>
            <person name="Floudas D."/>
            <person name="Copeland A."/>
            <person name="Barry K.W."/>
            <person name="Cichocki N."/>
            <person name="Veneault-Fourrey C."/>
            <person name="LaButti K."/>
            <person name="Lindquist E.A."/>
            <person name="Lipzen A."/>
            <person name="Lundell T."/>
            <person name="Morin E."/>
            <person name="Murat C."/>
            <person name="Sun H."/>
            <person name="Tunlid A."/>
            <person name="Henrissat B."/>
            <person name="Grigoriev I.V."/>
            <person name="Hibbett D.S."/>
            <person name="Martin F."/>
            <person name="Nordberg H.P."/>
            <person name="Cantor M.N."/>
            <person name="Hua S.X."/>
        </authorList>
    </citation>
    <scope>NUCLEOTIDE SEQUENCE [LARGE SCALE GENOMIC DNA]</scope>
    <source>
        <strain evidence="1 2">Foug A</strain>
    </source>
</reference>
<dbReference type="EMBL" id="KN822006">
    <property type="protein sequence ID" value="KIM69676.1"/>
    <property type="molecule type" value="Genomic_DNA"/>
</dbReference>
<evidence type="ECO:0008006" key="3">
    <source>
        <dbReference type="Google" id="ProtNLM"/>
    </source>
</evidence>